<organism evidence="1 2">
    <name type="scientific">Daphnia magna</name>
    <dbReference type="NCBI Taxonomy" id="35525"/>
    <lineage>
        <taxon>Eukaryota</taxon>
        <taxon>Metazoa</taxon>
        <taxon>Ecdysozoa</taxon>
        <taxon>Arthropoda</taxon>
        <taxon>Crustacea</taxon>
        <taxon>Branchiopoda</taxon>
        <taxon>Diplostraca</taxon>
        <taxon>Cladocera</taxon>
        <taxon>Anomopoda</taxon>
        <taxon>Daphniidae</taxon>
        <taxon>Daphnia</taxon>
    </lineage>
</organism>
<dbReference type="EMBL" id="LRGB01000284">
    <property type="protein sequence ID" value="KZS19935.1"/>
    <property type="molecule type" value="Genomic_DNA"/>
</dbReference>
<accession>A0A0N8D6V3</accession>
<sequence>MLLKSNLYYFSMHVHIRLYLIESPKVVHVDLFLGHAIYLIRYLIMNCTSSRKEVTDSYTKPTTRKRAKRIRLLLPDSVS</sequence>
<name>A0A0N8D6V3_9CRUS</name>
<gene>
    <name evidence="1" type="ORF">APZ42_013505</name>
</gene>
<comment type="caution">
    <text evidence="1">The sequence shown here is derived from an EMBL/GenBank/DDBJ whole genome shotgun (WGS) entry which is preliminary data.</text>
</comment>
<reference evidence="1 2" key="1">
    <citation type="submission" date="2016-03" db="EMBL/GenBank/DDBJ databases">
        <title>EvidentialGene: Evidence-directed Construction of Genes on Genomes.</title>
        <authorList>
            <person name="Gilbert D.G."/>
            <person name="Choi J.-H."/>
            <person name="Mockaitis K."/>
            <person name="Colbourne J."/>
            <person name="Pfrender M."/>
        </authorList>
    </citation>
    <scope>NUCLEOTIDE SEQUENCE [LARGE SCALE GENOMIC DNA]</scope>
    <source>
        <strain evidence="1 2">Xinb3</strain>
        <tissue evidence="1">Complete organism</tissue>
    </source>
</reference>
<proteinExistence type="predicted"/>
<protein>
    <submittedName>
        <fullName evidence="1">Uncharacterized protein</fullName>
    </submittedName>
</protein>
<dbReference type="Proteomes" id="UP000076858">
    <property type="component" value="Unassembled WGS sequence"/>
</dbReference>
<evidence type="ECO:0000313" key="2">
    <source>
        <dbReference type="Proteomes" id="UP000076858"/>
    </source>
</evidence>
<dbReference type="AlphaFoldDB" id="A0A0N8D6V3"/>
<keyword evidence="2" id="KW-1185">Reference proteome</keyword>
<evidence type="ECO:0000313" key="1">
    <source>
        <dbReference type="EMBL" id="KZS19935.1"/>
    </source>
</evidence>